<dbReference type="PANTHER" id="PTHR47245:SF1">
    <property type="entry name" value="FOLDASE PROTEIN PRSA"/>
    <property type="match status" value="1"/>
</dbReference>
<feature type="compositionally biased region" description="Basic and acidic residues" evidence="12">
    <location>
        <begin position="180"/>
        <end position="193"/>
    </location>
</feature>
<evidence type="ECO:0000256" key="1">
    <source>
        <dbReference type="ARBA" id="ARBA00000971"/>
    </source>
</evidence>
<dbReference type="InterPro" id="IPR046357">
    <property type="entry name" value="PPIase_dom_sf"/>
</dbReference>
<feature type="domain" description="PpiC" evidence="14">
    <location>
        <begin position="142"/>
        <end position="228"/>
    </location>
</feature>
<dbReference type="InterPro" id="IPR027304">
    <property type="entry name" value="Trigger_fact/SurA_dom_sf"/>
</dbReference>
<dbReference type="Pfam" id="PF00639">
    <property type="entry name" value="Rotamase"/>
    <property type="match status" value="1"/>
</dbReference>
<evidence type="ECO:0000256" key="12">
    <source>
        <dbReference type="SAM" id="MobiDB-lite"/>
    </source>
</evidence>
<comment type="caution">
    <text evidence="15">The sequence shown here is derived from an EMBL/GenBank/DDBJ whole genome shotgun (WGS) entry which is preliminary data.</text>
</comment>
<dbReference type="RefSeq" id="WP_068707513.1">
    <property type="nucleotide sequence ID" value="NZ_BAAAXQ010000041.1"/>
</dbReference>
<dbReference type="Proteomes" id="UP001501577">
    <property type="component" value="Unassembled WGS sequence"/>
</dbReference>
<evidence type="ECO:0000259" key="14">
    <source>
        <dbReference type="PROSITE" id="PS50198"/>
    </source>
</evidence>
<dbReference type="Gene3D" id="3.10.50.40">
    <property type="match status" value="1"/>
</dbReference>
<reference evidence="16" key="1">
    <citation type="journal article" date="2019" name="Int. J. Syst. Evol. Microbiol.">
        <title>The Global Catalogue of Microorganisms (GCM) 10K type strain sequencing project: providing services to taxonomists for standard genome sequencing and annotation.</title>
        <authorList>
            <consortium name="The Broad Institute Genomics Platform"/>
            <consortium name="The Broad Institute Genome Sequencing Center for Infectious Disease"/>
            <person name="Wu L."/>
            <person name="Ma J."/>
        </authorList>
    </citation>
    <scope>NUCLEOTIDE SEQUENCE [LARGE SCALE GENOMIC DNA]</scope>
    <source>
        <strain evidence="16">JCM 8736</strain>
    </source>
</reference>
<keyword evidence="10 11" id="KW-0449">Lipoprotein</keyword>
<evidence type="ECO:0000256" key="4">
    <source>
        <dbReference type="ARBA" id="ARBA00022475"/>
    </source>
</evidence>
<name>A0ABP6KMH2_9ENTE</name>
<protein>
    <recommendedName>
        <fullName evidence="11">Foldase protein PrsA</fullName>
        <ecNumber evidence="11">5.2.1.8</ecNumber>
    </recommendedName>
</protein>
<evidence type="ECO:0000256" key="2">
    <source>
        <dbReference type="ARBA" id="ARBA00004193"/>
    </source>
</evidence>
<keyword evidence="8 11" id="KW-0564">Palmitate</keyword>
<evidence type="ECO:0000256" key="13">
    <source>
        <dbReference type="SAM" id="SignalP"/>
    </source>
</evidence>
<organism evidence="15 16">
    <name type="scientific">Tetragenococcus solitarius</name>
    <dbReference type="NCBI Taxonomy" id="71453"/>
    <lineage>
        <taxon>Bacteria</taxon>
        <taxon>Bacillati</taxon>
        <taxon>Bacillota</taxon>
        <taxon>Bacilli</taxon>
        <taxon>Lactobacillales</taxon>
        <taxon>Enterococcaceae</taxon>
        <taxon>Tetragenococcus</taxon>
    </lineage>
</organism>
<comment type="catalytic activity">
    <reaction evidence="1 11">
        <text>[protein]-peptidylproline (omega=180) = [protein]-peptidylproline (omega=0)</text>
        <dbReference type="Rhea" id="RHEA:16237"/>
        <dbReference type="Rhea" id="RHEA-COMP:10747"/>
        <dbReference type="Rhea" id="RHEA-COMP:10748"/>
        <dbReference type="ChEBI" id="CHEBI:83833"/>
        <dbReference type="ChEBI" id="CHEBI:83834"/>
        <dbReference type="EC" id="5.2.1.8"/>
    </reaction>
</comment>
<dbReference type="PROSITE" id="PS51257">
    <property type="entry name" value="PROKAR_LIPOPROTEIN"/>
    <property type="match status" value="1"/>
</dbReference>
<sequence length="327" mass="36629">MKKKKWFLSLACLLGVVSLAACSGNSDKDDEIATMKGDKITVSDFYDKAKTDQNSQQIVLDMIISQVFMDKYGDKVSDDEVDKQIKDTFGDEDTLKQQLKASQMSRKELEETYKQSLAVQEGLKAHVNLSDNDLKEAWDSYHPQVEAQIIAVSSEDDAKKVKKEVDKDDADFGKIAKDESIAPSKDDNGKVKFDSTTSAEEVPDEVKEKAWDMKDGDISDPIEVNSDYGTGYYILKMNKNQDKGNDMDKYKDKIEKIATDNKINDQEFTTKVIGQELQDANVKIKDEAFSDILSQFTDAADDKQNNSSTDATDKESTDTTKTEESSD</sequence>
<keyword evidence="9 11" id="KW-0413">Isomerase</keyword>
<evidence type="ECO:0000256" key="10">
    <source>
        <dbReference type="ARBA" id="ARBA00023288"/>
    </source>
</evidence>
<dbReference type="EC" id="5.2.1.8" evidence="11"/>
<feature type="signal peptide" evidence="13">
    <location>
        <begin position="1"/>
        <end position="23"/>
    </location>
</feature>
<dbReference type="PANTHER" id="PTHR47245">
    <property type="entry name" value="PEPTIDYLPROLYL ISOMERASE"/>
    <property type="match status" value="1"/>
</dbReference>
<keyword evidence="4 11" id="KW-1003">Cell membrane</keyword>
<evidence type="ECO:0000256" key="5">
    <source>
        <dbReference type="ARBA" id="ARBA00022729"/>
    </source>
</evidence>
<dbReference type="InterPro" id="IPR000297">
    <property type="entry name" value="PPIase_PpiC"/>
</dbReference>
<dbReference type="InterPro" id="IPR023059">
    <property type="entry name" value="Foldase_PrsA"/>
</dbReference>
<dbReference type="PROSITE" id="PS50198">
    <property type="entry name" value="PPIC_PPIASE_2"/>
    <property type="match status" value="1"/>
</dbReference>
<comment type="subcellular location">
    <subcellularLocation>
        <location evidence="2 11">Cell membrane</location>
        <topology evidence="2 11">Lipid-anchor</topology>
    </subcellularLocation>
</comment>
<accession>A0ABP6KMH2</accession>
<feature type="chain" id="PRO_5046499344" description="Foldase protein PrsA" evidence="13">
    <location>
        <begin position="24"/>
        <end position="327"/>
    </location>
</feature>
<evidence type="ECO:0000256" key="7">
    <source>
        <dbReference type="ARBA" id="ARBA00023136"/>
    </source>
</evidence>
<evidence type="ECO:0000256" key="9">
    <source>
        <dbReference type="ARBA" id="ARBA00023235"/>
    </source>
</evidence>
<evidence type="ECO:0000313" key="15">
    <source>
        <dbReference type="EMBL" id="GAA3017944.1"/>
    </source>
</evidence>
<dbReference type="InterPro" id="IPR050245">
    <property type="entry name" value="PrsA_foldase"/>
</dbReference>
<keyword evidence="5 11" id="KW-0732">Signal</keyword>
<feature type="region of interest" description="Disordered" evidence="12">
    <location>
        <begin position="297"/>
        <end position="327"/>
    </location>
</feature>
<proteinExistence type="inferred from homology"/>
<keyword evidence="7 11" id="KW-0472">Membrane</keyword>
<gene>
    <name evidence="11" type="primary">prsA</name>
    <name evidence="15" type="ORF">GCM10019998_12720</name>
</gene>
<dbReference type="SUPFAM" id="SSF54534">
    <property type="entry name" value="FKBP-like"/>
    <property type="match status" value="1"/>
</dbReference>
<evidence type="ECO:0000313" key="16">
    <source>
        <dbReference type="Proteomes" id="UP001501577"/>
    </source>
</evidence>
<keyword evidence="16" id="KW-1185">Reference proteome</keyword>
<dbReference type="SUPFAM" id="SSF109998">
    <property type="entry name" value="Triger factor/SurA peptide-binding domain-like"/>
    <property type="match status" value="1"/>
</dbReference>
<feature type="region of interest" description="Disordered" evidence="12">
    <location>
        <begin position="180"/>
        <end position="206"/>
    </location>
</feature>
<evidence type="ECO:0000256" key="6">
    <source>
        <dbReference type="ARBA" id="ARBA00023110"/>
    </source>
</evidence>
<dbReference type="HAMAP" id="MF_01145">
    <property type="entry name" value="Foldase_PrsA"/>
    <property type="match status" value="1"/>
</dbReference>
<comment type="similarity">
    <text evidence="3 11">Belongs to the PrsA family.</text>
</comment>
<dbReference type="GO" id="GO:0016853">
    <property type="term" value="F:isomerase activity"/>
    <property type="evidence" value="ECO:0007669"/>
    <property type="project" value="UniProtKB-KW"/>
</dbReference>
<evidence type="ECO:0000256" key="3">
    <source>
        <dbReference type="ARBA" id="ARBA00006071"/>
    </source>
</evidence>
<feature type="compositionally biased region" description="Basic and acidic residues" evidence="12">
    <location>
        <begin position="311"/>
        <end position="327"/>
    </location>
</feature>
<evidence type="ECO:0000256" key="8">
    <source>
        <dbReference type="ARBA" id="ARBA00023139"/>
    </source>
</evidence>
<keyword evidence="6 11" id="KW-0697">Rotamase</keyword>
<dbReference type="EMBL" id="BAAAXQ010000041">
    <property type="protein sequence ID" value="GAA3017944.1"/>
    <property type="molecule type" value="Genomic_DNA"/>
</dbReference>
<evidence type="ECO:0000256" key="11">
    <source>
        <dbReference type="HAMAP-Rule" id="MF_01145"/>
    </source>
</evidence>
<comment type="function">
    <text evidence="11">Plays a major role in protein secretion by helping the post-translocational extracellular folding of several secreted proteins.</text>
</comment>